<keyword evidence="12" id="KW-1185">Reference proteome</keyword>
<evidence type="ECO:0000256" key="3">
    <source>
        <dbReference type="ARBA" id="ARBA00022664"/>
    </source>
</evidence>
<evidence type="ECO:0000259" key="10">
    <source>
        <dbReference type="Pfam" id="PF22646"/>
    </source>
</evidence>
<dbReference type="InterPro" id="IPR054573">
    <property type="entry name" value="PP2A/SF3B1-like_HEAT"/>
</dbReference>
<evidence type="ECO:0000256" key="1">
    <source>
        <dbReference type="ARBA" id="ARBA00004123"/>
    </source>
</evidence>
<evidence type="ECO:0000256" key="8">
    <source>
        <dbReference type="SAM" id="MobiDB-lite"/>
    </source>
</evidence>
<dbReference type="GO" id="GO:0000245">
    <property type="term" value="P:spliceosomal complex assembly"/>
    <property type="evidence" value="ECO:0007669"/>
    <property type="project" value="InterPro"/>
</dbReference>
<evidence type="ECO:0000256" key="2">
    <source>
        <dbReference type="ARBA" id="ARBA00005754"/>
    </source>
</evidence>
<evidence type="ECO:0000313" key="11">
    <source>
        <dbReference type="EMBL" id="RKO98966.1"/>
    </source>
</evidence>
<evidence type="ECO:0000256" key="7">
    <source>
        <dbReference type="ARBA" id="ARBA00023242"/>
    </source>
</evidence>
<evidence type="ECO:0000313" key="12">
    <source>
        <dbReference type="Proteomes" id="UP000274922"/>
    </source>
</evidence>
<comment type="similarity">
    <text evidence="2">Belongs to the SF3B1 family.</text>
</comment>
<name>A0A4P9X2S4_9FUNG</name>
<keyword evidence="3" id="KW-0507">mRNA processing</keyword>
<evidence type="ECO:0000256" key="4">
    <source>
        <dbReference type="ARBA" id="ARBA00022728"/>
    </source>
</evidence>
<keyword evidence="7" id="KW-0539">Nucleus</keyword>
<dbReference type="PANTHER" id="PTHR12097">
    <property type="entry name" value="SPLICING FACTOR 3B, SUBUNIT 1-RELATED"/>
    <property type="match status" value="1"/>
</dbReference>
<keyword evidence="4" id="KW-0747">Spliceosome</keyword>
<dbReference type="Gene3D" id="1.25.10.10">
    <property type="entry name" value="Leucine-rich Repeat Variant"/>
    <property type="match status" value="3"/>
</dbReference>
<dbReference type="GO" id="GO:0005681">
    <property type="term" value="C:spliceosomal complex"/>
    <property type="evidence" value="ECO:0007669"/>
    <property type="project" value="UniProtKB-KW"/>
</dbReference>
<dbReference type="Pfam" id="PF08920">
    <property type="entry name" value="SF3b1"/>
    <property type="match status" value="1"/>
</dbReference>
<comment type="subcellular location">
    <subcellularLocation>
        <location evidence="1">Nucleus</location>
    </subcellularLocation>
</comment>
<reference evidence="12" key="1">
    <citation type="journal article" date="2018" name="Nat. Microbiol.">
        <title>Leveraging single-cell genomics to expand the fungal tree of life.</title>
        <authorList>
            <person name="Ahrendt S.R."/>
            <person name="Quandt C.A."/>
            <person name="Ciobanu D."/>
            <person name="Clum A."/>
            <person name="Salamov A."/>
            <person name="Andreopoulos B."/>
            <person name="Cheng J.F."/>
            <person name="Woyke T."/>
            <person name="Pelin A."/>
            <person name="Henrissat B."/>
            <person name="Reynolds N.K."/>
            <person name="Benny G.L."/>
            <person name="Smith M.E."/>
            <person name="James T.Y."/>
            <person name="Grigoriev I.V."/>
        </authorList>
    </citation>
    <scope>NUCLEOTIDE SEQUENCE [LARGE SCALE GENOMIC DNA]</scope>
    <source>
        <strain evidence="12">ATCC 52028</strain>
    </source>
</reference>
<dbReference type="STRING" id="1555241.A0A4P9X2S4"/>
<evidence type="ECO:0000259" key="9">
    <source>
        <dbReference type="Pfam" id="PF08920"/>
    </source>
</evidence>
<gene>
    <name evidence="11" type="ORF">CXG81DRAFT_15210</name>
</gene>
<keyword evidence="6" id="KW-0508">mRNA splicing</keyword>
<feature type="domain" description="Phosphatase PP2A regulatory subunit A/Splicing factor 3B subunit 1-like HEAT repeat" evidence="10">
    <location>
        <begin position="780"/>
        <end position="851"/>
    </location>
</feature>
<dbReference type="FunFam" id="1.25.10.10:FF:000066">
    <property type="entry name" value="Splicing factor 3B subunit 1"/>
    <property type="match status" value="1"/>
</dbReference>
<dbReference type="EMBL" id="ML014336">
    <property type="protein sequence ID" value="RKO98966.1"/>
    <property type="molecule type" value="Genomic_DNA"/>
</dbReference>
<feature type="compositionally biased region" description="Low complexity" evidence="8">
    <location>
        <begin position="57"/>
        <end position="66"/>
    </location>
</feature>
<accession>A0A4P9X2S4</accession>
<dbReference type="InterPro" id="IPR011989">
    <property type="entry name" value="ARM-like"/>
</dbReference>
<protein>
    <submittedName>
        <fullName evidence="11">Uncharacterized protein</fullName>
    </submittedName>
</protein>
<dbReference type="InterPro" id="IPR038737">
    <property type="entry name" value="SF3b_su1-like"/>
</dbReference>
<feature type="domain" description="Splicing factor 3B subunit 1" evidence="9">
    <location>
        <begin position="74"/>
        <end position="132"/>
    </location>
</feature>
<sequence length="1066" mass="117325">MPDAVASAVPVIDTTVADGAAPPPSEPPKRRRRRWDETPDDVASAAPSTVFPPPPTSAASPSAKAPALPVGPVITDEELNQILPSEGYTILEPPPNYVPLRHANRHSIHVAAAGGAAGGSAGLAGGFTMDTEAQSAMAARMLQSELPESIPGVGHLQSFSDEDRRHFGKLLENEDETALSAAEQRDRRILRLLLKIKNGAPHVRKAALRTLTDRAREFGAGPLFNHVLPLLMSPSLEDQERHVLVKIVDRLLFKLDDLVRPYVHKILVVIEPMLIDEDFYARIEGREIISNLSKAAGLGTMIATMRPDIDHLDEYVRNTTARAFAVVASALGIHSLIPFLRAVCRSKKSWQAAHTGIKIIQQIAIMMGCAVLPHLKSLVDTVAHGLEDQANPKVRTMAAQAIAALAEAATPYGIESFDNVLRPLWEGLRKLRGKPLAAFLKAIGFIIPLMDVEYANFYTRETMGTLVREFASPDEEMLKVVLQIVKQCAGTEGVEASYLRTDVLPEFFHHFWIRRMALDRKTAKLVVETTVELSYKVGVTDVVGRLVGDLKDESEPFRKMLLEAIDKMVATLGTAEIDARLEEQLMDGLLFAFQEQTSDEATVLNCFGTVVNSFGTRVMPYLAQIQSATLWRLNNKNVKIRQQAADLIHLIAPVIMECGEEGILIQLGQVLYEYLGEEYPEVLGSILRGLKSIVSVVGMDSMRPPIHELLPRLTPILKNRHEKVQENCIDLVGCIADRGPDHVGAREWMRICFELLDMLKAHKKGIRRASVSTFGYIARAIGPQDVLATLLNNLKVQERQSRVCTTVAIAIVAETCGPFTILPALMNEYRVPELNVQNGVLKSLSFLFEYIGPMGKDYVWAVVPLLQDALMDHDLVHRQTAAAAVKHMALGLVGLGCEDALLHLLNYVWPNMFETSPHVIGAVMDAFEALRVGLGPGVMVQYLLQGLFHPAKRVRATYWRIWNELFIGHADAMTAFYPRVANTIRPVATASAGLLARGSGAVDPQGDADLKQQGATGRALHALLDKTSSHASISKHKSTTDEYGFPIPPPGHAYYTYERYELFLML</sequence>
<proteinExistence type="inferred from homology"/>
<dbReference type="FunFam" id="1.25.10.10:FF:000073">
    <property type="entry name" value="Splicing factor 3b, subunit 1"/>
    <property type="match status" value="1"/>
</dbReference>
<dbReference type="OrthoDB" id="438939at2759"/>
<evidence type="ECO:0000256" key="6">
    <source>
        <dbReference type="ARBA" id="ARBA00023187"/>
    </source>
</evidence>
<dbReference type="SUPFAM" id="SSF48371">
    <property type="entry name" value="ARM repeat"/>
    <property type="match status" value="1"/>
</dbReference>
<dbReference type="Proteomes" id="UP000274922">
    <property type="component" value="Unassembled WGS sequence"/>
</dbReference>
<keyword evidence="5" id="KW-0677">Repeat</keyword>
<feature type="region of interest" description="Disordered" evidence="8">
    <location>
        <begin position="1"/>
        <end position="66"/>
    </location>
</feature>
<dbReference type="GO" id="GO:0003729">
    <property type="term" value="F:mRNA binding"/>
    <property type="evidence" value="ECO:0007669"/>
    <property type="project" value="InterPro"/>
</dbReference>
<dbReference type="FunFam" id="1.25.10.10:FF:000069">
    <property type="entry name" value="Splicing factor 3B subunit 1"/>
    <property type="match status" value="1"/>
</dbReference>
<evidence type="ECO:0000256" key="5">
    <source>
        <dbReference type="ARBA" id="ARBA00022737"/>
    </source>
</evidence>
<dbReference type="AlphaFoldDB" id="A0A4P9X2S4"/>
<organism evidence="11 12">
    <name type="scientific">Caulochytrium protostelioides</name>
    <dbReference type="NCBI Taxonomy" id="1555241"/>
    <lineage>
        <taxon>Eukaryota</taxon>
        <taxon>Fungi</taxon>
        <taxon>Fungi incertae sedis</taxon>
        <taxon>Chytridiomycota</taxon>
        <taxon>Chytridiomycota incertae sedis</taxon>
        <taxon>Chytridiomycetes</taxon>
        <taxon>Caulochytriales</taxon>
        <taxon>Caulochytriaceae</taxon>
        <taxon>Caulochytrium</taxon>
    </lineage>
</organism>
<dbReference type="Pfam" id="PF22646">
    <property type="entry name" value="PPP2R1A-like_HEAT"/>
    <property type="match status" value="1"/>
</dbReference>
<dbReference type="InterPro" id="IPR016024">
    <property type="entry name" value="ARM-type_fold"/>
</dbReference>
<dbReference type="InterPro" id="IPR015016">
    <property type="entry name" value="SF3b_su1"/>
</dbReference>